<organism evidence="2 3">
    <name type="scientific">Cellulomonas cellasea</name>
    <dbReference type="NCBI Taxonomy" id="43670"/>
    <lineage>
        <taxon>Bacteria</taxon>
        <taxon>Bacillati</taxon>
        <taxon>Actinomycetota</taxon>
        <taxon>Actinomycetes</taxon>
        <taxon>Micrococcales</taxon>
        <taxon>Cellulomonadaceae</taxon>
        <taxon>Cellulomonas</taxon>
    </lineage>
</organism>
<name>A0A7W4UKV9_9CELL</name>
<accession>A0A7W4UKV9</accession>
<evidence type="ECO:0000256" key="1">
    <source>
        <dbReference type="SAM" id="MobiDB-lite"/>
    </source>
</evidence>
<gene>
    <name evidence="2" type="ORF">FHR80_004372</name>
</gene>
<dbReference type="RefSeq" id="WP_183298144.1">
    <property type="nucleotide sequence ID" value="NZ_JACHVX010000010.1"/>
</dbReference>
<reference evidence="2 3" key="1">
    <citation type="submission" date="2020-08" db="EMBL/GenBank/DDBJ databases">
        <title>The Agave Microbiome: Exploring the role of microbial communities in plant adaptations to desert environments.</title>
        <authorList>
            <person name="Partida-Martinez L.P."/>
        </authorList>
    </citation>
    <scope>NUCLEOTIDE SEQUENCE [LARGE SCALE GENOMIC DNA]</scope>
    <source>
        <strain evidence="2 3">RAS26</strain>
    </source>
</reference>
<comment type="caution">
    <text evidence="2">The sequence shown here is derived from an EMBL/GenBank/DDBJ whole genome shotgun (WGS) entry which is preliminary data.</text>
</comment>
<dbReference type="Proteomes" id="UP000518206">
    <property type="component" value="Unassembled WGS sequence"/>
</dbReference>
<evidence type="ECO:0000313" key="2">
    <source>
        <dbReference type="EMBL" id="MBB2925428.1"/>
    </source>
</evidence>
<feature type="region of interest" description="Disordered" evidence="1">
    <location>
        <begin position="196"/>
        <end position="225"/>
    </location>
</feature>
<reference evidence="2 3" key="2">
    <citation type="submission" date="2020-08" db="EMBL/GenBank/DDBJ databases">
        <authorList>
            <person name="Partida-Martinez L."/>
            <person name="Huntemann M."/>
            <person name="Clum A."/>
            <person name="Wang J."/>
            <person name="Palaniappan K."/>
            <person name="Ritter S."/>
            <person name="Chen I.-M."/>
            <person name="Stamatis D."/>
            <person name="Reddy T."/>
            <person name="O'Malley R."/>
            <person name="Daum C."/>
            <person name="Shapiro N."/>
            <person name="Ivanova N."/>
            <person name="Kyrpides N."/>
            <person name="Woyke T."/>
        </authorList>
    </citation>
    <scope>NUCLEOTIDE SEQUENCE [LARGE SCALE GENOMIC DNA]</scope>
    <source>
        <strain evidence="2 3">RAS26</strain>
    </source>
</reference>
<evidence type="ECO:0008006" key="4">
    <source>
        <dbReference type="Google" id="ProtNLM"/>
    </source>
</evidence>
<protein>
    <recommendedName>
        <fullName evidence="4">Adhesin domain-containing protein</fullName>
    </recommendedName>
</protein>
<proteinExistence type="predicted"/>
<dbReference type="AlphaFoldDB" id="A0A7W4UKV9"/>
<dbReference type="EMBL" id="JACHVX010000010">
    <property type="protein sequence ID" value="MBB2925428.1"/>
    <property type="molecule type" value="Genomic_DNA"/>
</dbReference>
<evidence type="ECO:0000313" key="3">
    <source>
        <dbReference type="Proteomes" id="UP000518206"/>
    </source>
</evidence>
<sequence>MAAALAPATPASATVPTVRCSDLTASSSGAVRWQRIDADLLVDNETCSLVDVGVHGDVTIPPGGRLGISRTSIHGDIASSGVLSTSASTVDGDITTSWPSDAPGYVDLEETNVKGGLSGSSGSYALDGTSVAGPVDVTATYFVSVVHAHLGASLTVRAENDVDVAWSTVTGDLTLAGPTTHSLGLCTSTVGGDLSVSGSGSGSATDPGSGHSPGPGSGSGSGSAGTVRLAVDQYQVRCSSTVAGSVHLTGNDGDVTIGRLFVKGDLTCTGNTGPAGVVVLRTASIRGTRSGQCA</sequence>
<feature type="compositionally biased region" description="Gly residues" evidence="1">
    <location>
        <begin position="211"/>
        <end position="223"/>
    </location>
</feature>